<gene>
    <name evidence="3" type="ORF">SAMN05421829_110106</name>
</gene>
<organism evidence="3 4">
    <name type="scientific">Aromatoleum tolulyticum</name>
    <dbReference type="NCBI Taxonomy" id="34027"/>
    <lineage>
        <taxon>Bacteria</taxon>
        <taxon>Pseudomonadati</taxon>
        <taxon>Pseudomonadota</taxon>
        <taxon>Betaproteobacteria</taxon>
        <taxon>Rhodocyclales</taxon>
        <taxon>Rhodocyclaceae</taxon>
        <taxon>Aromatoleum</taxon>
    </lineage>
</organism>
<evidence type="ECO:0000256" key="1">
    <source>
        <dbReference type="SAM" id="Phobius"/>
    </source>
</evidence>
<sequence>MDRLVADPAPAAPLARVMLRLTIAFILMLAGVTMFQDQSLYYPDKAPLEALVSGPLRAWPTPDDFRGLVAEPAGPVRGTAVVFHGNAGHAGHRGYYAAALTRLGLRVILAEYPGYGPRDGEPGERALVDDADATVALAHRLYGAPLLLVGESLGAGVVAAVAERQRDRLASLLLVTPWDRLENVATFHFPWLPVRWLLHDRYDSAAHLTSFDRPVLVVVAERDSIVPARFGAALYEGLTGPKRRIVVPAADHNDWVEHVDDRWWNAVVAFLLGEDR</sequence>
<dbReference type="PANTHER" id="PTHR12277">
    <property type="entry name" value="ALPHA/BETA HYDROLASE DOMAIN-CONTAINING PROTEIN"/>
    <property type="match status" value="1"/>
</dbReference>
<dbReference type="STRING" id="34027.SAMN05421829_110106"/>
<evidence type="ECO:0000313" key="3">
    <source>
        <dbReference type="EMBL" id="SIR14703.1"/>
    </source>
</evidence>
<dbReference type="EMBL" id="FTMD01000010">
    <property type="protein sequence ID" value="SIR14703.1"/>
    <property type="molecule type" value="Genomic_DNA"/>
</dbReference>
<evidence type="ECO:0000259" key="2">
    <source>
        <dbReference type="Pfam" id="PF12146"/>
    </source>
</evidence>
<feature type="domain" description="Serine aminopeptidase S33" evidence="2">
    <location>
        <begin position="75"/>
        <end position="183"/>
    </location>
</feature>
<dbReference type="PANTHER" id="PTHR12277:SF79">
    <property type="entry name" value="XAA-PRO DIPEPTIDYL-PEPTIDASE-RELATED"/>
    <property type="match status" value="1"/>
</dbReference>
<protein>
    <recommendedName>
        <fullName evidence="2">Serine aminopeptidase S33 domain-containing protein</fullName>
    </recommendedName>
</protein>
<reference evidence="4" key="1">
    <citation type="submission" date="2017-01" db="EMBL/GenBank/DDBJ databases">
        <authorList>
            <person name="Varghese N."/>
            <person name="Submissions S."/>
        </authorList>
    </citation>
    <scope>NUCLEOTIDE SEQUENCE [LARGE SCALE GENOMIC DNA]</scope>
    <source>
        <strain evidence="4">ATCC 51758</strain>
    </source>
</reference>
<dbReference type="Proteomes" id="UP000186819">
    <property type="component" value="Unassembled WGS sequence"/>
</dbReference>
<keyword evidence="4" id="KW-1185">Reference proteome</keyword>
<dbReference type="InterPro" id="IPR029058">
    <property type="entry name" value="AB_hydrolase_fold"/>
</dbReference>
<name>A0A1N6YJF1_9RHOO</name>
<dbReference type="Gene3D" id="3.40.50.1820">
    <property type="entry name" value="alpha/beta hydrolase"/>
    <property type="match status" value="1"/>
</dbReference>
<keyword evidence="1" id="KW-0472">Membrane</keyword>
<keyword evidence="1" id="KW-1133">Transmembrane helix</keyword>
<dbReference type="InterPro" id="IPR022742">
    <property type="entry name" value="Hydrolase_4"/>
</dbReference>
<dbReference type="Pfam" id="PF12146">
    <property type="entry name" value="Hydrolase_4"/>
    <property type="match status" value="1"/>
</dbReference>
<evidence type="ECO:0000313" key="4">
    <source>
        <dbReference type="Proteomes" id="UP000186819"/>
    </source>
</evidence>
<feature type="transmembrane region" description="Helical" evidence="1">
    <location>
        <begin position="17"/>
        <end position="35"/>
    </location>
</feature>
<dbReference type="AlphaFoldDB" id="A0A1N6YJF1"/>
<dbReference type="RefSeq" id="WP_076603048.1">
    <property type="nucleotide sequence ID" value="NZ_FTMD01000010.1"/>
</dbReference>
<accession>A0A1N6YJF1</accession>
<dbReference type="SUPFAM" id="SSF53474">
    <property type="entry name" value="alpha/beta-Hydrolases"/>
    <property type="match status" value="1"/>
</dbReference>
<proteinExistence type="predicted"/>
<keyword evidence="1" id="KW-0812">Transmembrane</keyword>